<dbReference type="PANTHER" id="PTHR33204">
    <property type="entry name" value="TRANSCRIPTIONAL REGULATOR, MARR FAMILY"/>
    <property type="match status" value="1"/>
</dbReference>
<keyword evidence="3" id="KW-0804">Transcription</keyword>
<feature type="region of interest" description="Disordered" evidence="4">
    <location>
        <begin position="121"/>
        <end position="144"/>
    </location>
</feature>
<dbReference type="InterPro" id="IPR036388">
    <property type="entry name" value="WH-like_DNA-bd_sf"/>
</dbReference>
<protein>
    <submittedName>
        <fullName evidence="6">ArsR family transcriptional regulator</fullName>
    </submittedName>
</protein>
<keyword evidence="7" id="KW-1185">Reference proteome</keyword>
<evidence type="ECO:0000313" key="7">
    <source>
        <dbReference type="Proteomes" id="UP000245252"/>
    </source>
</evidence>
<dbReference type="Proteomes" id="UP000245252">
    <property type="component" value="Unassembled WGS sequence"/>
</dbReference>
<evidence type="ECO:0000256" key="3">
    <source>
        <dbReference type="ARBA" id="ARBA00023163"/>
    </source>
</evidence>
<accession>A0A2U2DI77</accession>
<evidence type="ECO:0000313" key="6">
    <source>
        <dbReference type="EMBL" id="PWE52984.1"/>
    </source>
</evidence>
<name>A0A2U2DI77_9HYPH</name>
<reference evidence="6 7" key="1">
    <citation type="submission" date="2018-05" db="EMBL/GenBank/DDBJ databases">
        <title>The draft genome of strain NS-104.</title>
        <authorList>
            <person name="Hang P."/>
            <person name="Jiang J."/>
        </authorList>
    </citation>
    <scope>NUCLEOTIDE SEQUENCE [LARGE SCALE GENOMIC DNA]</scope>
    <source>
        <strain evidence="6 7">NS-104</strain>
    </source>
</reference>
<organism evidence="6 7">
    <name type="scientific">Metarhizobium album</name>
    <dbReference type="NCBI Taxonomy" id="2182425"/>
    <lineage>
        <taxon>Bacteria</taxon>
        <taxon>Pseudomonadati</taxon>
        <taxon>Pseudomonadota</taxon>
        <taxon>Alphaproteobacteria</taxon>
        <taxon>Hyphomicrobiales</taxon>
        <taxon>Rhizobiaceae</taxon>
        <taxon>Metarhizobium</taxon>
    </lineage>
</organism>
<comment type="caution">
    <text evidence="6">The sequence shown here is derived from an EMBL/GenBank/DDBJ whole genome shotgun (WGS) entry which is preliminary data.</text>
</comment>
<dbReference type="Gene3D" id="1.10.10.10">
    <property type="entry name" value="Winged helix-like DNA-binding domain superfamily/Winged helix DNA-binding domain"/>
    <property type="match status" value="1"/>
</dbReference>
<feature type="compositionally biased region" description="Basic and acidic residues" evidence="4">
    <location>
        <begin position="121"/>
        <end position="135"/>
    </location>
</feature>
<dbReference type="InterPro" id="IPR036390">
    <property type="entry name" value="WH_DNA-bd_sf"/>
</dbReference>
<dbReference type="AlphaFoldDB" id="A0A2U2DI77"/>
<evidence type="ECO:0000256" key="1">
    <source>
        <dbReference type="ARBA" id="ARBA00023015"/>
    </source>
</evidence>
<keyword evidence="2" id="KW-0238">DNA-binding</keyword>
<evidence type="ECO:0000256" key="2">
    <source>
        <dbReference type="ARBA" id="ARBA00023125"/>
    </source>
</evidence>
<evidence type="ECO:0000259" key="5">
    <source>
        <dbReference type="PROSITE" id="PS51118"/>
    </source>
</evidence>
<proteinExistence type="predicted"/>
<gene>
    <name evidence="6" type="ORF">DEM27_28280</name>
</gene>
<dbReference type="PANTHER" id="PTHR33204:SF29">
    <property type="entry name" value="TRANSCRIPTIONAL REGULATOR"/>
    <property type="match status" value="1"/>
</dbReference>
<evidence type="ECO:0000256" key="4">
    <source>
        <dbReference type="SAM" id="MobiDB-lite"/>
    </source>
</evidence>
<dbReference type="EMBL" id="QFBC01000019">
    <property type="protein sequence ID" value="PWE52984.1"/>
    <property type="molecule type" value="Genomic_DNA"/>
</dbReference>
<dbReference type="GO" id="GO:0003677">
    <property type="term" value="F:DNA binding"/>
    <property type="evidence" value="ECO:0007669"/>
    <property type="project" value="UniProtKB-KW"/>
</dbReference>
<dbReference type="InterPro" id="IPR002577">
    <property type="entry name" value="HTH_HxlR"/>
</dbReference>
<dbReference type="PROSITE" id="PS51118">
    <property type="entry name" value="HTH_HXLR"/>
    <property type="match status" value="1"/>
</dbReference>
<dbReference type="Pfam" id="PF01638">
    <property type="entry name" value="HxlR"/>
    <property type="match status" value="1"/>
</dbReference>
<sequence length="144" mass="16480">MMDPARTHQKVPVTDLDRSACLGPDGAVMHVTRCLKMISGRWKLPILFRLYADGMQRSSLLLRDISDVSQKMLTQHLRELEADRLIRRIDFGETPPRVEYRLTDRGEALMPVLLAARQFSEDHDQASDRAGDRLRAHGSFRPRG</sequence>
<dbReference type="OrthoDB" id="9800350at2"/>
<dbReference type="SUPFAM" id="SSF46785">
    <property type="entry name" value="Winged helix' DNA-binding domain"/>
    <property type="match status" value="1"/>
</dbReference>
<keyword evidence="1" id="KW-0805">Transcription regulation</keyword>
<feature type="domain" description="HTH hxlR-type" evidence="5">
    <location>
        <begin position="21"/>
        <end position="128"/>
    </location>
</feature>